<name>A0A5C4XHW2_9HYPH</name>
<proteinExistence type="predicted"/>
<dbReference type="PANTHER" id="PTHR43072">
    <property type="entry name" value="N-ACETYLTRANSFERASE"/>
    <property type="match status" value="1"/>
</dbReference>
<dbReference type="InterPro" id="IPR000182">
    <property type="entry name" value="GNAT_dom"/>
</dbReference>
<keyword evidence="1 4" id="KW-0808">Transferase</keyword>
<dbReference type="PROSITE" id="PS51186">
    <property type="entry name" value="GNAT"/>
    <property type="match status" value="1"/>
</dbReference>
<dbReference type="InterPro" id="IPR016181">
    <property type="entry name" value="Acyl_CoA_acyltransferase"/>
</dbReference>
<dbReference type="Pfam" id="PF00583">
    <property type="entry name" value="Acetyltransf_1"/>
    <property type="match status" value="1"/>
</dbReference>
<dbReference type="EMBL" id="VDMN01000003">
    <property type="protein sequence ID" value="TNM62952.1"/>
    <property type="molecule type" value="Genomic_DNA"/>
</dbReference>
<dbReference type="PANTHER" id="PTHR43072:SF23">
    <property type="entry name" value="UPF0039 PROTEIN C11D3.02C"/>
    <property type="match status" value="1"/>
</dbReference>
<dbReference type="Proteomes" id="UP000311605">
    <property type="component" value="Unassembled WGS sequence"/>
</dbReference>
<evidence type="ECO:0000313" key="5">
    <source>
        <dbReference type="Proteomes" id="UP000311605"/>
    </source>
</evidence>
<organism evidence="4 5">
    <name type="scientific">Aliirhizobium smilacinae</name>
    <dbReference type="NCBI Taxonomy" id="1395944"/>
    <lineage>
        <taxon>Bacteria</taxon>
        <taxon>Pseudomonadati</taxon>
        <taxon>Pseudomonadota</taxon>
        <taxon>Alphaproteobacteria</taxon>
        <taxon>Hyphomicrobiales</taxon>
        <taxon>Rhizobiaceae</taxon>
        <taxon>Aliirhizobium</taxon>
    </lineage>
</organism>
<evidence type="ECO:0000313" key="4">
    <source>
        <dbReference type="EMBL" id="TNM62952.1"/>
    </source>
</evidence>
<dbReference type="Gene3D" id="3.40.630.30">
    <property type="match status" value="1"/>
</dbReference>
<sequence>MTDEIRIEPIREDHVEGFREALDIVARERKYLIFLEAPPFEAMLAFVRDNIAAGHPHMVAVSGSRVVGWCDIRRAARDAQAHCGTLGMGIIPGYRDGGLGRRLITAALDAARAAGLHRIELNAHADNLRAIALYEKVGFEHEGVARDAVRIDGFYIDSVNMAMIFG</sequence>
<reference evidence="4 5" key="1">
    <citation type="submission" date="2019-06" db="EMBL/GenBank/DDBJ databases">
        <title>The draft genome of Rhizobium smilacinae PTYR-5.</title>
        <authorList>
            <person name="Liu L."/>
            <person name="Li L."/>
            <person name="Zhang X."/>
        </authorList>
    </citation>
    <scope>NUCLEOTIDE SEQUENCE [LARGE SCALE GENOMIC DNA]</scope>
    <source>
        <strain evidence="4 5">PTYR-5</strain>
    </source>
</reference>
<gene>
    <name evidence="4" type="ORF">FHP24_17190</name>
</gene>
<evidence type="ECO:0000259" key="3">
    <source>
        <dbReference type="PROSITE" id="PS51186"/>
    </source>
</evidence>
<dbReference type="OrthoDB" id="9803907at2"/>
<accession>A0A5C4XHW2</accession>
<evidence type="ECO:0000256" key="1">
    <source>
        <dbReference type="ARBA" id="ARBA00022679"/>
    </source>
</evidence>
<keyword evidence="2" id="KW-0012">Acyltransferase</keyword>
<keyword evidence="5" id="KW-1185">Reference proteome</keyword>
<dbReference type="RefSeq" id="WP_139677445.1">
    <property type="nucleotide sequence ID" value="NZ_VDMN01000003.1"/>
</dbReference>
<dbReference type="GO" id="GO:0016747">
    <property type="term" value="F:acyltransferase activity, transferring groups other than amino-acyl groups"/>
    <property type="evidence" value="ECO:0007669"/>
    <property type="project" value="InterPro"/>
</dbReference>
<evidence type="ECO:0000256" key="2">
    <source>
        <dbReference type="ARBA" id="ARBA00023315"/>
    </source>
</evidence>
<comment type="caution">
    <text evidence="4">The sequence shown here is derived from an EMBL/GenBank/DDBJ whole genome shotgun (WGS) entry which is preliminary data.</text>
</comment>
<dbReference type="AlphaFoldDB" id="A0A5C4XHW2"/>
<protein>
    <submittedName>
        <fullName evidence="4">GNAT family N-acetyltransferase</fullName>
    </submittedName>
</protein>
<feature type="domain" description="N-acetyltransferase" evidence="3">
    <location>
        <begin position="5"/>
        <end position="162"/>
    </location>
</feature>
<dbReference type="SUPFAM" id="SSF55729">
    <property type="entry name" value="Acyl-CoA N-acyltransferases (Nat)"/>
    <property type="match status" value="1"/>
</dbReference>